<keyword evidence="1" id="KW-0732">Signal</keyword>
<proteinExistence type="predicted"/>
<feature type="domain" description="SGNH hydrolase-type esterase" evidence="2">
    <location>
        <begin position="41"/>
        <end position="280"/>
    </location>
</feature>
<dbReference type="InterPro" id="IPR013830">
    <property type="entry name" value="SGNH_hydro"/>
</dbReference>
<evidence type="ECO:0000313" key="3">
    <source>
        <dbReference type="EMBL" id="GAA4770440.1"/>
    </source>
</evidence>
<dbReference type="InterPro" id="IPR036514">
    <property type="entry name" value="SGNH_hydro_sf"/>
</dbReference>
<reference evidence="4" key="1">
    <citation type="journal article" date="2019" name="Int. J. Syst. Evol. Microbiol.">
        <title>The Global Catalogue of Microorganisms (GCM) 10K type strain sequencing project: providing services to taxonomists for standard genome sequencing and annotation.</title>
        <authorList>
            <consortium name="The Broad Institute Genomics Platform"/>
            <consortium name="The Broad Institute Genome Sequencing Center for Infectious Disease"/>
            <person name="Wu L."/>
            <person name="Ma J."/>
        </authorList>
    </citation>
    <scope>NUCLEOTIDE SEQUENCE [LARGE SCALE GENOMIC DNA]</scope>
    <source>
        <strain evidence="4">JCM 18324</strain>
    </source>
</reference>
<dbReference type="EMBL" id="BAABJV010000003">
    <property type="protein sequence ID" value="GAA4770440.1"/>
    <property type="molecule type" value="Genomic_DNA"/>
</dbReference>
<comment type="caution">
    <text evidence="3">The sequence shown here is derived from an EMBL/GenBank/DDBJ whole genome shotgun (WGS) entry which is preliminary data.</text>
</comment>
<accession>A0ABP8ZZ94</accession>
<feature type="signal peptide" evidence="1">
    <location>
        <begin position="1"/>
        <end position="32"/>
    </location>
</feature>
<dbReference type="Proteomes" id="UP001501147">
    <property type="component" value="Unassembled WGS sequence"/>
</dbReference>
<dbReference type="Gene3D" id="3.40.50.1110">
    <property type="entry name" value="SGNH hydrolase"/>
    <property type="match status" value="1"/>
</dbReference>
<dbReference type="SUPFAM" id="SSF52266">
    <property type="entry name" value="SGNH hydrolase"/>
    <property type="match status" value="1"/>
</dbReference>
<sequence>MPFRFTSRALSACVAAAAAAALGLGTAAPAQAAADPLRYVALGDSYSAGSGILPLDPSASLLCARTTKNYPNLLADRLGAELTDVTCGGAETKDFATAQYPGVPAQFDALDADTDLVTLTIGGNDNGTFITAIVACGGLGVLTLGYGSPCKDTYGSKFSDDIAGKTYPAVKAALQEIKRRSPRAEVAILGYPWIVPQQSVRGCYLKMPIAKGDIPYLRGMQADLNAAVERAADEAGATFVDMAAASDGHDACRSSGTRWIEPLLFGTNVVPVHPNAAGEAAMADRVAAALRVG</sequence>
<dbReference type="PANTHER" id="PTHR37981:SF1">
    <property type="entry name" value="SGNH HYDROLASE-TYPE ESTERASE DOMAIN-CONTAINING PROTEIN"/>
    <property type="match status" value="1"/>
</dbReference>
<name>A0ABP8ZZ94_9ACTN</name>
<dbReference type="PANTHER" id="PTHR37981">
    <property type="entry name" value="LIPASE 2"/>
    <property type="match status" value="1"/>
</dbReference>
<organism evidence="3 4">
    <name type="scientific">Streptomyces sanyensis</name>
    <dbReference type="NCBI Taxonomy" id="568869"/>
    <lineage>
        <taxon>Bacteria</taxon>
        <taxon>Bacillati</taxon>
        <taxon>Actinomycetota</taxon>
        <taxon>Actinomycetes</taxon>
        <taxon>Kitasatosporales</taxon>
        <taxon>Streptomycetaceae</taxon>
        <taxon>Streptomyces</taxon>
    </lineage>
</organism>
<protein>
    <submittedName>
        <fullName evidence="3">SGNH/GDSL hydrolase family protein</fullName>
    </submittedName>
</protein>
<dbReference type="Pfam" id="PF13472">
    <property type="entry name" value="Lipase_GDSL_2"/>
    <property type="match status" value="1"/>
</dbReference>
<dbReference type="RefSeq" id="WP_345611565.1">
    <property type="nucleotide sequence ID" value="NZ_BAABJV010000003.1"/>
</dbReference>
<dbReference type="GO" id="GO:0016787">
    <property type="term" value="F:hydrolase activity"/>
    <property type="evidence" value="ECO:0007669"/>
    <property type="project" value="UniProtKB-KW"/>
</dbReference>
<keyword evidence="4" id="KW-1185">Reference proteome</keyword>
<gene>
    <name evidence="3" type="ORF">GCM10023329_16830</name>
</gene>
<feature type="chain" id="PRO_5045077929" evidence="1">
    <location>
        <begin position="33"/>
        <end position="293"/>
    </location>
</feature>
<evidence type="ECO:0000313" key="4">
    <source>
        <dbReference type="Proteomes" id="UP001501147"/>
    </source>
</evidence>
<evidence type="ECO:0000259" key="2">
    <source>
        <dbReference type="Pfam" id="PF13472"/>
    </source>
</evidence>
<keyword evidence="3" id="KW-0378">Hydrolase</keyword>
<dbReference type="CDD" id="cd01823">
    <property type="entry name" value="SEST_like"/>
    <property type="match status" value="1"/>
</dbReference>
<dbReference type="InterPro" id="IPR037460">
    <property type="entry name" value="SEST-like"/>
</dbReference>
<evidence type="ECO:0000256" key="1">
    <source>
        <dbReference type="SAM" id="SignalP"/>
    </source>
</evidence>